<feature type="transmembrane region" description="Helical" evidence="7">
    <location>
        <begin position="186"/>
        <end position="209"/>
    </location>
</feature>
<reference evidence="9 10" key="1">
    <citation type="submission" date="2023-01" db="EMBL/GenBank/DDBJ databases">
        <title>Analysis of 21 Apiospora genomes using comparative genomics revels a genus with tremendous synthesis potential of carbohydrate active enzymes and secondary metabolites.</title>
        <authorList>
            <person name="Sorensen T."/>
        </authorList>
    </citation>
    <scope>NUCLEOTIDE SEQUENCE [LARGE SCALE GENOMIC DNA]</scope>
    <source>
        <strain evidence="9 10">CBS 20057</strain>
    </source>
</reference>
<organism evidence="9 10">
    <name type="scientific">Apiospora marii</name>
    <dbReference type="NCBI Taxonomy" id="335849"/>
    <lineage>
        <taxon>Eukaryota</taxon>
        <taxon>Fungi</taxon>
        <taxon>Dikarya</taxon>
        <taxon>Ascomycota</taxon>
        <taxon>Pezizomycotina</taxon>
        <taxon>Sordariomycetes</taxon>
        <taxon>Xylariomycetidae</taxon>
        <taxon>Amphisphaeriales</taxon>
        <taxon>Apiosporaceae</taxon>
        <taxon>Apiospora</taxon>
    </lineage>
</organism>
<comment type="subcellular location">
    <subcellularLocation>
        <location evidence="1">Membrane</location>
        <topology evidence="1">Multi-pass membrane protein</topology>
    </subcellularLocation>
</comment>
<keyword evidence="5 7" id="KW-1133">Transmembrane helix</keyword>
<dbReference type="Gene3D" id="1.20.1540.10">
    <property type="entry name" value="Rhomboid-like"/>
    <property type="match status" value="1"/>
</dbReference>
<proteinExistence type="inferred from homology"/>
<keyword evidence="6 7" id="KW-0472">Membrane</keyword>
<evidence type="ECO:0000256" key="4">
    <source>
        <dbReference type="ARBA" id="ARBA00022801"/>
    </source>
</evidence>
<evidence type="ECO:0000259" key="8">
    <source>
        <dbReference type="Pfam" id="PF01694"/>
    </source>
</evidence>
<dbReference type="InterPro" id="IPR022764">
    <property type="entry name" value="Peptidase_S54_rhomboid_dom"/>
</dbReference>
<dbReference type="Pfam" id="PF01694">
    <property type="entry name" value="Rhomboid"/>
    <property type="match status" value="1"/>
</dbReference>
<protein>
    <submittedName>
        <fullName evidence="9">Rhomboid-domain-containing protein</fullName>
    </submittedName>
</protein>
<dbReference type="EMBL" id="JAQQWI010000025">
    <property type="protein sequence ID" value="KAK7993075.1"/>
    <property type="molecule type" value="Genomic_DNA"/>
</dbReference>
<name>A0ABR1QZJ1_9PEZI</name>
<dbReference type="PANTHER" id="PTHR43731">
    <property type="entry name" value="RHOMBOID PROTEASE"/>
    <property type="match status" value="1"/>
</dbReference>
<dbReference type="InterPro" id="IPR035952">
    <property type="entry name" value="Rhomboid-like_sf"/>
</dbReference>
<gene>
    <name evidence="9" type="ORF">PG991_016254</name>
</gene>
<accession>A0ABR1QZJ1</accession>
<keyword evidence="4" id="KW-0378">Hydrolase</keyword>
<evidence type="ECO:0000256" key="6">
    <source>
        <dbReference type="ARBA" id="ARBA00023136"/>
    </source>
</evidence>
<evidence type="ECO:0000256" key="3">
    <source>
        <dbReference type="ARBA" id="ARBA00022692"/>
    </source>
</evidence>
<evidence type="ECO:0000313" key="9">
    <source>
        <dbReference type="EMBL" id="KAK7993075.1"/>
    </source>
</evidence>
<sequence length="284" mass="31558">MGLHHYNVPREPRVHLPQRHFATRLGRHPSIQGADGLRHHVEFRIHGVFGQRPHHPAATLHLARLRAAVLRSGSWLGHREFGGKVRVFKKHWTCSLETLEKGRYHTLLLTVFCHDHLGHILGTLIFAPPISGLFKPWSVVLLAAGSELSSNLGFVGESWLALRASPGPDDATERDTDRRIRRRHCLGASGMVFGVTAALTCLSPTARIFRFIPLWFLVPSLVVNDIWDGYGTPQGLRARYRTELEAEKTGVAFSGSKVDSAANLAGAAFGVLFALVKRRLGFRL</sequence>
<dbReference type="Proteomes" id="UP001396898">
    <property type="component" value="Unassembled WGS sequence"/>
</dbReference>
<keyword evidence="10" id="KW-1185">Reference proteome</keyword>
<comment type="caution">
    <text evidence="9">The sequence shown here is derived from an EMBL/GenBank/DDBJ whole genome shotgun (WGS) entry which is preliminary data.</text>
</comment>
<dbReference type="SUPFAM" id="SSF144091">
    <property type="entry name" value="Rhomboid-like"/>
    <property type="match status" value="1"/>
</dbReference>
<evidence type="ECO:0000256" key="2">
    <source>
        <dbReference type="ARBA" id="ARBA00009045"/>
    </source>
</evidence>
<evidence type="ECO:0000313" key="10">
    <source>
        <dbReference type="Proteomes" id="UP001396898"/>
    </source>
</evidence>
<dbReference type="PANTHER" id="PTHR43731:SF14">
    <property type="entry name" value="PRESENILIN-ASSOCIATED RHOMBOID-LIKE PROTEIN, MITOCHONDRIAL"/>
    <property type="match status" value="1"/>
</dbReference>
<evidence type="ECO:0000256" key="1">
    <source>
        <dbReference type="ARBA" id="ARBA00004141"/>
    </source>
</evidence>
<evidence type="ECO:0000256" key="5">
    <source>
        <dbReference type="ARBA" id="ARBA00022989"/>
    </source>
</evidence>
<feature type="domain" description="Peptidase S54 rhomboid" evidence="8">
    <location>
        <begin position="102"/>
        <end position="277"/>
    </location>
</feature>
<dbReference type="InterPro" id="IPR050925">
    <property type="entry name" value="Rhomboid_protease_S54"/>
</dbReference>
<keyword evidence="3 7" id="KW-0812">Transmembrane</keyword>
<evidence type="ECO:0000256" key="7">
    <source>
        <dbReference type="SAM" id="Phobius"/>
    </source>
</evidence>
<comment type="similarity">
    <text evidence="2">Belongs to the peptidase S54 family.</text>
</comment>